<dbReference type="PANTHER" id="PTHR43863:SF2">
    <property type="entry name" value="MALTASE-GLUCOAMYLASE"/>
    <property type="match status" value="1"/>
</dbReference>
<dbReference type="Pfam" id="PF21365">
    <property type="entry name" value="Glyco_hydro_31_3rd"/>
    <property type="match status" value="1"/>
</dbReference>
<dbReference type="InterPro" id="IPR048395">
    <property type="entry name" value="Glyco_hydro_31_C"/>
</dbReference>
<comment type="similarity">
    <text evidence="1 2">Belongs to the glycosyl hydrolase 31 family.</text>
</comment>
<keyword evidence="2" id="KW-0326">Glycosidase</keyword>
<evidence type="ECO:0000259" key="4">
    <source>
        <dbReference type="Pfam" id="PF13802"/>
    </source>
</evidence>
<dbReference type="InterPro" id="IPR000322">
    <property type="entry name" value="Glyco_hydro_31_TIM"/>
</dbReference>
<dbReference type="InterPro" id="IPR025887">
    <property type="entry name" value="Glyco_hydro_31_N_dom"/>
</dbReference>
<dbReference type="Gene3D" id="3.20.20.80">
    <property type="entry name" value="Glycosidases"/>
    <property type="match status" value="1"/>
</dbReference>
<keyword evidence="7" id="KW-1185">Reference proteome</keyword>
<dbReference type="Gene3D" id="2.60.40.1180">
    <property type="entry name" value="Golgi alpha-mannosidase II"/>
    <property type="match status" value="1"/>
</dbReference>
<dbReference type="InterPro" id="IPR017853">
    <property type="entry name" value="GH"/>
</dbReference>
<protein>
    <submittedName>
        <fullName evidence="6">Alpha-xylosidase</fullName>
    </submittedName>
</protein>
<evidence type="ECO:0000259" key="5">
    <source>
        <dbReference type="Pfam" id="PF21365"/>
    </source>
</evidence>
<dbReference type="InterPro" id="IPR013780">
    <property type="entry name" value="Glyco_hydro_b"/>
</dbReference>
<dbReference type="SUPFAM" id="SSF74650">
    <property type="entry name" value="Galactose mutarotase-like"/>
    <property type="match status" value="1"/>
</dbReference>
<dbReference type="CDD" id="cd06593">
    <property type="entry name" value="GH31_xylosidase_YicI"/>
    <property type="match status" value="1"/>
</dbReference>
<evidence type="ECO:0000313" key="7">
    <source>
        <dbReference type="Proteomes" id="UP000316614"/>
    </source>
</evidence>
<dbReference type="EMBL" id="CP041253">
    <property type="protein sequence ID" value="QDH78983.1"/>
    <property type="molecule type" value="Genomic_DNA"/>
</dbReference>
<dbReference type="KEGG" id="echi:FKX85_08005"/>
<name>A0A514CGP4_9BACT</name>
<dbReference type="Pfam" id="PF13802">
    <property type="entry name" value="Gal_mutarotas_2"/>
    <property type="match status" value="1"/>
</dbReference>
<feature type="domain" description="Glycoside hydrolase family 31 N-terminal" evidence="4">
    <location>
        <begin position="70"/>
        <end position="260"/>
    </location>
</feature>
<dbReference type="SUPFAM" id="SSF51445">
    <property type="entry name" value="(Trans)glycosidases"/>
    <property type="match status" value="1"/>
</dbReference>
<sequence>MKQTNYQLFDFLDFDPERLDVTTDRLWRAGRPLAIEQCGKGIIVHLPFYCQKPTVDIQLDPEVEPQSFELHIRAYGERILRVTAEMGQKMHEESPMLEMASDVKEIPLSVEKTAEEWIIRDDRQVVRATIDLSAPTIDWWSDLLPVPEPTFQATFFPDGKKAVKISSHDQFFPGRVDAMGLAMISVEEKPAKATLSFTAQPDEKFAGTGERFTKMDLSGRTFQLKNQDGQGVNNRRTYKNVPFYLSSEMYGMFLHTSAHGKISLADHSTRSVQVLVEEPLADVFLLGGENPNEILQHYRRLTGFPAMPPLWSFGVWMSRMTYFSANEVVEICNRLRAEKFPCDVIHLDTGWFETDWLCEWKFNAERFPDPKGFVQKLKQQGYRVSLWQMPYIAANAIQHDEAKANNYIGPLKESKVQGGSNFSALDYAGTIDFTYPPAVNWYKGLLRELLEMGVTCIKTDFGEEIHLDAEYKNMPAELLNNLYALLYQKAAFEVTEEVAGDGVVWARAGWAGCQRYPIHWGGDAAASWDGMAGSLKGGLHLGLSGFGFWSHDVPGFHGVPNFMNSVIPDDLYVRWTQFGVFTSHIRYHGTSKREPYHYPSIADTVRKWWELRYLLLPYILEQSRQSIQSGMPVLRAMLLHFPEDPMCWHLDDQYFFGSDFLVAPVMNSENARSVYLPEGNWVDFFSGKAQKGPQWIKLDNIPMEEMPVWVRQGASIPVYPEEVACTDEMDMDKAKSLVIDRKFKGIWNN</sequence>
<dbReference type="PANTHER" id="PTHR43863">
    <property type="entry name" value="HYDROLASE, PUTATIVE (AFU_ORTHOLOGUE AFUA_1G03140)-RELATED"/>
    <property type="match status" value="1"/>
</dbReference>
<evidence type="ECO:0000256" key="2">
    <source>
        <dbReference type="RuleBase" id="RU361185"/>
    </source>
</evidence>
<feature type="domain" description="Glycosyl hydrolase family 31 C-terminal" evidence="5">
    <location>
        <begin position="630"/>
        <end position="714"/>
    </location>
</feature>
<proteinExistence type="inferred from homology"/>
<dbReference type="SUPFAM" id="SSF51011">
    <property type="entry name" value="Glycosyl hydrolase domain"/>
    <property type="match status" value="1"/>
</dbReference>
<feature type="domain" description="Glycoside hydrolase family 31 TIM barrel" evidence="3">
    <location>
        <begin position="305"/>
        <end position="620"/>
    </location>
</feature>
<dbReference type="GO" id="GO:0030246">
    <property type="term" value="F:carbohydrate binding"/>
    <property type="evidence" value="ECO:0007669"/>
    <property type="project" value="InterPro"/>
</dbReference>
<dbReference type="OrthoDB" id="176168at2"/>
<dbReference type="Gene3D" id="2.60.40.1760">
    <property type="entry name" value="glycosyl hydrolase (family 31)"/>
    <property type="match status" value="1"/>
</dbReference>
<accession>A0A514CGP4</accession>
<reference evidence="6 7" key="1">
    <citation type="submission" date="2019-06" db="EMBL/GenBank/DDBJ databases">
        <title>Echinicola alkalisoli sp. nov. isolated from saline soil.</title>
        <authorList>
            <person name="Sun J.-Q."/>
            <person name="Xu L."/>
        </authorList>
    </citation>
    <scope>NUCLEOTIDE SEQUENCE [LARGE SCALE GENOMIC DNA]</scope>
    <source>
        <strain evidence="6 7">LN3S3</strain>
    </source>
</reference>
<dbReference type="InterPro" id="IPR011013">
    <property type="entry name" value="Gal_mutarotase_sf_dom"/>
</dbReference>
<evidence type="ECO:0000313" key="6">
    <source>
        <dbReference type="EMBL" id="QDH78983.1"/>
    </source>
</evidence>
<dbReference type="GO" id="GO:0005975">
    <property type="term" value="P:carbohydrate metabolic process"/>
    <property type="evidence" value="ECO:0007669"/>
    <property type="project" value="InterPro"/>
</dbReference>
<dbReference type="RefSeq" id="WP_141614236.1">
    <property type="nucleotide sequence ID" value="NZ_CP041253.1"/>
</dbReference>
<organism evidence="6 7">
    <name type="scientific">Echinicola soli</name>
    <dbReference type="NCBI Taxonomy" id="2591634"/>
    <lineage>
        <taxon>Bacteria</taxon>
        <taxon>Pseudomonadati</taxon>
        <taxon>Bacteroidota</taxon>
        <taxon>Cytophagia</taxon>
        <taxon>Cytophagales</taxon>
        <taxon>Cyclobacteriaceae</taxon>
        <taxon>Echinicola</taxon>
    </lineage>
</organism>
<keyword evidence="2" id="KW-0378">Hydrolase</keyword>
<gene>
    <name evidence="6" type="ORF">FKX85_08005</name>
</gene>
<dbReference type="AlphaFoldDB" id="A0A514CGP4"/>
<dbReference type="CDD" id="cd14752">
    <property type="entry name" value="GH31_N"/>
    <property type="match status" value="1"/>
</dbReference>
<evidence type="ECO:0000256" key="1">
    <source>
        <dbReference type="ARBA" id="ARBA00007806"/>
    </source>
</evidence>
<dbReference type="Pfam" id="PF01055">
    <property type="entry name" value="Glyco_hydro_31_2nd"/>
    <property type="match status" value="1"/>
</dbReference>
<dbReference type="Proteomes" id="UP000316614">
    <property type="component" value="Chromosome"/>
</dbReference>
<dbReference type="InterPro" id="IPR051816">
    <property type="entry name" value="Glycosyl_Hydrolase_31"/>
</dbReference>
<evidence type="ECO:0000259" key="3">
    <source>
        <dbReference type="Pfam" id="PF01055"/>
    </source>
</evidence>
<dbReference type="GO" id="GO:0004553">
    <property type="term" value="F:hydrolase activity, hydrolyzing O-glycosyl compounds"/>
    <property type="evidence" value="ECO:0007669"/>
    <property type="project" value="InterPro"/>
</dbReference>